<name>A0A1V8SRI4_9PEZI</name>
<dbReference type="GO" id="GO:0061671">
    <property type="term" value="C:Cbp3p-Cbp6 complex"/>
    <property type="evidence" value="ECO:0007669"/>
    <property type="project" value="InterPro"/>
</dbReference>
<dbReference type="AlphaFoldDB" id="A0A1V8SRI4"/>
<gene>
    <name evidence="3" type="ORF">B0A48_12674</name>
</gene>
<dbReference type="InParanoid" id="A0A1V8SRI4"/>
<dbReference type="GO" id="GO:0034551">
    <property type="term" value="P:mitochondrial respiratory chain complex III assembly"/>
    <property type="evidence" value="ECO:0007669"/>
    <property type="project" value="TreeGrafter"/>
</dbReference>
<dbReference type="OrthoDB" id="3642468at2759"/>
<keyword evidence="4" id="KW-1185">Reference proteome</keyword>
<dbReference type="InterPro" id="IPR001810">
    <property type="entry name" value="F-box_dom"/>
</dbReference>
<dbReference type="Pfam" id="PF00646">
    <property type="entry name" value="F-box"/>
    <property type="match status" value="1"/>
</dbReference>
<dbReference type="PANTHER" id="PTHR28250:SF1">
    <property type="entry name" value="CYTOCHROME B PRE-MRNA-PROCESSING PROTEIN 6"/>
    <property type="match status" value="1"/>
</dbReference>
<evidence type="ECO:0000259" key="2">
    <source>
        <dbReference type="PROSITE" id="PS50181"/>
    </source>
</evidence>
<comment type="caution">
    <text evidence="3">The sequence shown here is derived from an EMBL/GenBank/DDBJ whole genome shotgun (WGS) entry which is preliminary data.</text>
</comment>
<proteinExistence type="predicted"/>
<dbReference type="CDD" id="cd09917">
    <property type="entry name" value="F-box_SF"/>
    <property type="match status" value="1"/>
</dbReference>
<feature type="domain" description="F-box" evidence="2">
    <location>
        <begin position="394"/>
        <end position="442"/>
    </location>
</feature>
<organism evidence="3 4">
    <name type="scientific">Cryoendolithus antarcticus</name>
    <dbReference type="NCBI Taxonomy" id="1507870"/>
    <lineage>
        <taxon>Eukaryota</taxon>
        <taxon>Fungi</taxon>
        <taxon>Dikarya</taxon>
        <taxon>Ascomycota</taxon>
        <taxon>Pezizomycotina</taxon>
        <taxon>Dothideomycetes</taxon>
        <taxon>Dothideomycetidae</taxon>
        <taxon>Cladosporiales</taxon>
        <taxon>Cladosporiaceae</taxon>
        <taxon>Cryoendolithus</taxon>
    </lineage>
</organism>
<dbReference type="InterPro" id="IPR037653">
    <property type="entry name" value="Cbp6"/>
</dbReference>
<dbReference type="SUPFAM" id="SSF81383">
    <property type="entry name" value="F-box domain"/>
    <property type="match status" value="1"/>
</dbReference>
<reference evidence="4" key="1">
    <citation type="submission" date="2017-03" db="EMBL/GenBank/DDBJ databases">
        <title>Genomes of endolithic fungi from Antarctica.</title>
        <authorList>
            <person name="Coleine C."/>
            <person name="Masonjones S."/>
            <person name="Stajich J.E."/>
        </authorList>
    </citation>
    <scope>NUCLEOTIDE SEQUENCE [LARGE SCALE GENOMIC DNA]</scope>
    <source>
        <strain evidence="4">CCFEE 5527</strain>
    </source>
</reference>
<dbReference type="PANTHER" id="PTHR28250">
    <property type="entry name" value="CYTOCHROME B PRE-MRNA-PROCESSING PROTEIN 6"/>
    <property type="match status" value="1"/>
</dbReference>
<dbReference type="Proteomes" id="UP000192596">
    <property type="component" value="Unassembled WGS sequence"/>
</dbReference>
<evidence type="ECO:0000313" key="4">
    <source>
        <dbReference type="Proteomes" id="UP000192596"/>
    </source>
</evidence>
<sequence length="691" mass="78146">MSRLQITQHYARLLTRWPVDRIRPENTFHKLLRSRLKAAPTGSRDETKEVNAAYLLLDGAIAKRYPIPENIMKPQSRPDHYIALEKALEEAPDRTWFDNFKTRIKGMHTVEHHTSSDGKIDIIALPSQNRTADGPSTPYPFPDAPPPPKVLTVAVADPTVDGLTHSADIAAYSAEPNPSKPTSTRHTHASNTFPAWSPPIKRENYNYTPVPTNFAALEKAHAHDFITTSEGALHQLSLSPSTPGKDKPLPPLPNEPRKFNSDVGHAPSTSGFRTTVAVVSTVLADEFGDGDHGRVRSNSYGVQTLGHGPVLNSILVANPANKLPDTRSDGDEPAMVYLTVPSGGSRKSRKILSFDEQEEELVDTTAALTLRSKKTLRMAKRKTKPKKAIARPIVACFLELPSELLQEVFSHLAITDVYRLSRTSKDLRDFILAHEGSIARDIISLRYPILAKCFPLPVTFPRLPPEHHEALLSPAHQSRLLLSLKPYAQHVPPPSPKTICSCVSCTFSWINLAIITDLAHWQPSLNTREPIPMIKRGETPQWNIELLAQTKRMLERALSSPLTYATILERHLHTTTSTILRRSLFTKVRPVLPEHRPYFLSHSEAETDAFLSRKGRDNFEPPFHRDNYYNIEAYVPNRKWSKTEERWIYFAQGQHERDLEWARARFEWEGREGYEEEMERMGKYLRGKLAR</sequence>
<dbReference type="Pfam" id="PF20180">
    <property type="entry name" value="UQCC2_CBP6"/>
    <property type="match status" value="1"/>
</dbReference>
<accession>A0A1V8SRI4</accession>
<dbReference type="PROSITE" id="PS50181">
    <property type="entry name" value="FBOX"/>
    <property type="match status" value="1"/>
</dbReference>
<evidence type="ECO:0000256" key="1">
    <source>
        <dbReference type="SAM" id="MobiDB-lite"/>
    </source>
</evidence>
<protein>
    <recommendedName>
        <fullName evidence="2">F-box domain-containing protein</fullName>
    </recommendedName>
</protein>
<feature type="region of interest" description="Disordered" evidence="1">
    <location>
        <begin position="235"/>
        <end position="256"/>
    </location>
</feature>
<dbReference type="EMBL" id="NAJO01000030">
    <property type="protein sequence ID" value="OQO01638.1"/>
    <property type="molecule type" value="Genomic_DNA"/>
</dbReference>
<feature type="region of interest" description="Disordered" evidence="1">
    <location>
        <begin position="174"/>
        <end position="195"/>
    </location>
</feature>
<dbReference type="GO" id="GO:0043022">
    <property type="term" value="F:ribosome binding"/>
    <property type="evidence" value="ECO:0007669"/>
    <property type="project" value="InterPro"/>
</dbReference>
<dbReference type="STRING" id="1507870.A0A1V8SRI4"/>
<dbReference type="InterPro" id="IPR036047">
    <property type="entry name" value="F-box-like_dom_sf"/>
</dbReference>
<evidence type="ECO:0000313" key="3">
    <source>
        <dbReference type="EMBL" id="OQO01638.1"/>
    </source>
</evidence>